<organism evidence="2 3">
    <name type="scientific">Endocarpon pusillum</name>
    <dbReference type="NCBI Taxonomy" id="364733"/>
    <lineage>
        <taxon>Eukaryota</taxon>
        <taxon>Fungi</taxon>
        <taxon>Dikarya</taxon>
        <taxon>Ascomycota</taxon>
        <taxon>Pezizomycotina</taxon>
        <taxon>Eurotiomycetes</taxon>
        <taxon>Chaetothyriomycetidae</taxon>
        <taxon>Verrucariales</taxon>
        <taxon>Verrucariaceae</taxon>
        <taxon>Endocarpon</taxon>
    </lineage>
</organism>
<dbReference type="GO" id="GO:0006396">
    <property type="term" value="P:RNA processing"/>
    <property type="evidence" value="ECO:0007669"/>
    <property type="project" value="InterPro"/>
</dbReference>
<dbReference type="OrthoDB" id="2281895at2759"/>
<dbReference type="PANTHER" id="PTHR28160:SF1">
    <property type="entry name" value="LARGE RIBOSOMAL SUBUNIT PROTEIN ML57"/>
    <property type="match status" value="1"/>
</dbReference>
<dbReference type="PANTHER" id="PTHR28160">
    <property type="entry name" value="54S RIBOSOMAL PROTEIN L15, MITOCHONDRIAL"/>
    <property type="match status" value="1"/>
</dbReference>
<name>A0A8H7AP16_9EURO</name>
<evidence type="ECO:0000259" key="1">
    <source>
        <dbReference type="Pfam" id="PF14622"/>
    </source>
</evidence>
<dbReference type="InterPro" id="IPR000999">
    <property type="entry name" value="RNase_III_dom"/>
</dbReference>
<dbReference type="GO" id="GO:0005762">
    <property type="term" value="C:mitochondrial large ribosomal subunit"/>
    <property type="evidence" value="ECO:0007669"/>
    <property type="project" value="InterPro"/>
</dbReference>
<dbReference type="EMBL" id="JAACFV010000052">
    <property type="protein sequence ID" value="KAF7508580.1"/>
    <property type="molecule type" value="Genomic_DNA"/>
</dbReference>
<feature type="domain" description="RNase III" evidence="1">
    <location>
        <begin position="116"/>
        <end position="262"/>
    </location>
</feature>
<dbReference type="SUPFAM" id="SSF69065">
    <property type="entry name" value="RNase III domain-like"/>
    <property type="match status" value="1"/>
</dbReference>
<dbReference type="GO" id="GO:0003735">
    <property type="term" value="F:structural constituent of ribosome"/>
    <property type="evidence" value="ECO:0007669"/>
    <property type="project" value="InterPro"/>
</dbReference>
<evidence type="ECO:0000313" key="3">
    <source>
        <dbReference type="Proteomes" id="UP000606974"/>
    </source>
</evidence>
<dbReference type="FunFam" id="1.10.1520.10:FF:000018">
    <property type="entry name" value="RNase III domain protein"/>
    <property type="match status" value="1"/>
</dbReference>
<comment type="caution">
    <text evidence="2">The sequence shown here is derived from an EMBL/GenBank/DDBJ whole genome shotgun (WGS) entry which is preliminary data.</text>
</comment>
<sequence>MAPRSNTPSTRALLDVFHPARRRSSCANPNPHQYRLTNASLPLRNVSTAVPQHSEMEVDNGERPRWAFTPPAMAAPVRSRLPTREAPWKVNDDPKKLDSFYVQFLGPGGDSILTDETKWLAVTHKSFDHGRRGFNDRLSYLGKRIVELQMSLALLASSTRDVFKVAKDPHGRTPFQHPATEGIEVLNGGARAHLLHHSRISEMSQRYGLQDVVRWNPRKPESLHASGFEMVLTQAVFAIAGAVALERGGGEANRIVQERIILPLGLRSQILEHSQEELVE</sequence>
<dbReference type="InterPro" id="IPR036389">
    <property type="entry name" value="RNase_III_sf"/>
</dbReference>
<proteinExistence type="predicted"/>
<dbReference type="GO" id="GO:0004525">
    <property type="term" value="F:ribonuclease III activity"/>
    <property type="evidence" value="ECO:0007669"/>
    <property type="project" value="InterPro"/>
</dbReference>
<evidence type="ECO:0000313" key="2">
    <source>
        <dbReference type="EMBL" id="KAF7508580.1"/>
    </source>
</evidence>
<dbReference type="Proteomes" id="UP000606974">
    <property type="component" value="Unassembled WGS sequence"/>
</dbReference>
<dbReference type="Pfam" id="PF14622">
    <property type="entry name" value="Ribonucleas_3_3"/>
    <property type="match status" value="1"/>
</dbReference>
<keyword evidence="3" id="KW-1185">Reference proteome</keyword>
<protein>
    <recommendedName>
        <fullName evidence="1">RNase III domain-containing protein</fullName>
    </recommendedName>
</protein>
<dbReference type="AlphaFoldDB" id="A0A8H7AP16"/>
<reference evidence="2" key="1">
    <citation type="submission" date="2020-02" db="EMBL/GenBank/DDBJ databases">
        <authorList>
            <person name="Palmer J.M."/>
        </authorList>
    </citation>
    <scope>NUCLEOTIDE SEQUENCE</scope>
    <source>
        <strain evidence="2">EPUS1.4</strain>
        <tissue evidence="2">Thallus</tissue>
    </source>
</reference>
<dbReference type="InterPro" id="IPR040030">
    <property type="entry name" value="Ribosomal_mL57"/>
</dbReference>
<gene>
    <name evidence="2" type="ORF">GJ744_009129</name>
</gene>
<dbReference type="GO" id="GO:0032543">
    <property type="term" value="P:mitochondrial translation"/>
    <property type="evidence" value="ECO:0007669"/>
    <property type="project" value="InterPro"/>
</dbReference>
<accession>A0A8H7AP16</accession>
<dbReference type="Gene3D" id="1.10.1520.10">
    <property type="entry name" value="Ribonuclease III domain"/>
    <property type="match status" value="1"/>
</dbReference>